<protein>
    <recommendedName>
        <fullName evidence="9">Periplasmic chaperone PpiD</fullName>
    </recommendedName>
    <alternativeName>
        <fullName evidence="10">Periplasmic folding chaperone</fullName>
    </alternativeName>
</protein>
<dbReference type="Pfam" id="PF13616">
    <property type="entry name" value="Rotamase_3"/>
    <property type="match status" value="1"/>
</dbReference>
<keyword evidence="15" id="KW-1185">Reference proteome</keyword>
<keyword evidence="11 14" id="KW-0413">Isomerase</keyword>
<keyword evidence="2" id="KW-1003">Cell membrane</keyword>
<dbReference type="GO" id="GO:0005886">
    <property type="term" value="C:plasma membrane"/>
    <property type="evidence" value="ECO:0007669"/>
    <property type="project" value="UniProtKB-SubCell"/>
</dbReference>
<dbReference type="SUPFAM" id="SSF109998">
    <property type="entry name" value="Triger factor/SurA peptide-binding domain-like"/>
    <property type="match status" value="1"/>
</dbReference>
<dbReference type="PANTHER" id="PTHR47529:SF1">
    <property type="entry name" value="PERIPLASMIC CHAPERONE PPID"/>
    <property type="match status" value="1"/>
</dbReference>
<evidence type="ECO:0000256" key="12">
    <source>
        <dbReference type="SAM" id="Phobius"/>
    </source>
</evidence>
<dbReference type="Pfam" id="PF13145">
    <property type="entry name" value="Rotamase_2"/>
    <property type="match status" value="1"/>
</dbReference>
<dbReference type="Proteomes" id="UP001056426">
    <property type="component" value="Chromosome"/>
</dbReference>
<proteinExistence type="inferred from homology"/>
<dbReference type="Gene3D" id="3.10.50.40">
    <property type="match status" value="2"/>
</dbReference>
<evidence type="ECO:0000256" key="7">
    <source>
        <dbReference type="ARBA" id="ARBA00023186"/>
    </source>
</evidence>
<keyword evidence="6 12" id="KW-0472">Membrane</keyword>
<evidence type="ECO:0000256" key="10">
    <source>
        <dbReference type="ARBA" id="ARBA00042775"/>
    </source>
</evidence>
<reference evidence="14" key="2">
    <citation type="submission" date="2022-06" db="EMBL/GenBank/DDBJ databases">
        <title>Xiashengella guii gen. nov. sp. nov., a bacterium isolated form anaerobic digestion tank.</title>
        <authorList>
            <person name="Huang H."/>
        </authorList>
    </citation>
    <scope>NUCLEOTIDE SEQUENCE</scope>
    <source>
        <strain evidence="14">Ai-910</strain>
    </source>
</reference>
<dbReference type="InterPro" id="IPR027304">
    <property type="entry name" value="Trigger_fact/SurA_dom_sf"/>
</dbReference>
<evidence type="ECO:0000256" key="11">
    <source>
        <dbReference type="PROSITE-ProRule" id="PRU00278"/>
    </source>
</evidence>
<evidence type="ECO:0000256" key="2">
    <source>
        <dbReference type="ARBA" id="ARBA00022475"/>
    </source>
</evidence>
<name>A0A9J6ZRY6_9BACT</name>
<sequence length="697" mass="77850">MATLEKIRSKGGVFVAIFIGLALAAFILTDLMSSGPSIFSGNQTEVLNINGKSIGINEFQNKISEMEEFNKLNTGATGLTEEETYSLREQIKEMFISQALLEERYEQLGIAVTSEEVLDMVTGRNIHPAIYQHPLFADPGTGIFDPQRVMSFLQNKNVDPTAYFYWMVMEEQLINEKLFIKYGNLLKKGMYMPTALKNQEIAARSKSVDFDFVGVRLSTVADSLITVSEKEVKDYYNKNKKYFKREATRDIEYITFAIEPTDADRTAALEWVNKLIGDFSSPEVDPIQFVNLNSDIQYIGRNQRLAEFSSQVQDFILSAKVGDVFGPYFEDNAYKASRLVAINNMPDSARARHILIRETTLDATNALADSLMDLIRKGADFADLARRYSQDPGSAINGGDLGWFTEGMMVPEFNDAVFKGKTGDLVKTQTQYGIHIINIQQQGPATPKYNLATLVREIHYSSETYQDVYRQAARFAADNNTPEKFNQAIEEGKLVKRYGRSIRENDNYVGGFTSARELVRWAFETNVGSMSPVFEFDDQFVIANLVNAAEEGYASVNEVSPQITAYLKQQKKAELLAAQIEAKLASGASFETIAADYNTEVETVNGLSFSDIQVPGAGVEPALVSAAVNTPAGQISKPVKGNNGVYVLKVNNVETVEVSEDLLNTEFAQNTLMTVDYQLIRALRNDAEIKDRRARFY</sequence>
<evidence type="ECO:0000256" key="8">
    <source>
        <dbReference type="ARBA" id="ARBA00038408"/>
    </source>
</evidence>
<dbReference type="GO" id="GO:0003755">
    <property type="term" value="F:peptidyl-prolyl cis-trans isomerase activity"/>
    <property type="evidence" value="ECO:0007669"/>
    <property type="project" value="UniProtKB-KW"/>
</dbReference>
<dbReference type="InterPro" id="IPR000297">
    <property type="entry name" value="PPIase_PpiC"/>
</dbReference>
<evidence type="ECO:0000256" key="9">
    <source>
        <dbReference type="ARBA" id="ARBA00040743"/>
    </source>
</evidence>
<keyword evidence="7" id="KW-0143">Chaperone</keyword>
<dbReference type="PROSITE" id="PS50198">
    <property type="entry name" value="PPIC_PPIASE_2"/>
    <property type="match status" value="2"/>
</dbReference>
<feature type="transmembrane region" description="Helical" evidence="12">
    <location>
        <begin position="12"/>
        <end position="32"/>
    </location>
</feature>
<evidence type="ECO:0000256" key="3">
    <source>
        <dbReference type="ARBA" id="ARBA00022519"/>
    </source>
</evidence>
<gene>
    <name evidence="14" type="ORF">M9189_03505</name>
</gene>
<evidence type="ECO:0000313" key="15">
    <source>
        <dbReference type="Proteomes" id="UP001056426"/>
    </source>
</evidence>
<dbReference type="EMBL" id="CP098400">
    <property type="protein sequence ID" value="URW80421.1"/>
    <property type="molecule type" value="Genomic_DNA"/>
</dbReference>
<keyword evidence="11" id="KW-0697">Rotamase</keyword>
<keyword evidence="5 12" id="KW-1133">Transmembrane helix</keyword>
<keyword evidence="3" id="KW-0997">Cell inner membrane</keyword>
<reference evidence="14" key="1">
    <citation type="submission" date="2022-05" db="EMBL/GenBank/DDBJ databases">
        <authorList>
            <person name="Sun X."/>
        </authorList>
    </citation>
    <scope>NUCLEOTIDE SEQUENCE</scope>
    <source>
        <strain evidence="14">Ai-910</strain>
    </source>
</reference>
<keyword evidence="4 12" id="KW-0812">Transmembrane</keyword>
<dbReference type="KEGG" id="alkq:M9189_03505"/>
<evidence type="ECO:0000256" key="5">
    <source>
        <dbReference type="ARBA" id="ARBA00022989"/>
    </source>
</evidence>
<dbReference type="RefSeq" id="WP_250724611.1">
    <property type="nucleotide sequence ID" value="NZ_CP098400.1"/>
</dbReference>
<comment type="subcellular location">
    <subcellularLocation>
        <location evidence="1">Cell inner membrane</location>
        <topology evidence="1">Single-pass type II membrane protein</topology>
        <orientation evidence="1">Periplasmic side</orientation>
    </subcellularLocation>
</comment>
<accession>A0A9J6ZRY6</accession>
<organism evidence="14 15">
    <name type="scientific">Xiashengella succiniciproducens</name>
    <dbReference type="NCBI Taxonomy" id="2949635"/>
    <lineage>
        <taxon>Bacteria</taxon>
        <taxon>Pseudomonadati</taxon>
        <taxon>Bacteroidota</taxon>
        <taxon>Bacteroidia</taxon>
        <taxon>Marinilabiliales</taxon>
        <taxon>Marinilabiliaceae</taxon>
        <taxon>Xiashengella</taxon>
    </lineage>
</organism>
<dbReference type="PROSITE" id="PS01096">
    <property type="entry name" value="PPIC_PPIASE_1"/>
    <property type="match status" value="1"/>
</dbReference>
<comment type="similarity">
    <text evidence="8">Belongs to the PpiD chaperone family.</text>
</comment>
<dbReference type="InterPro" id="IPR046357">
    <property type="entry name" value="PPIase_dom_sf"/>
</dbReference>
<evidence type="ECO:0000256" key="1">
    <source>
        <dbReference type="ARBA" id="ARBA00004382"/>
    </source>
</evidence>
<evidence type="ECO:0000313" key="14">
    <source>
        <dbReference type="EMBL" id="URW80421.1"/>
    </source>
</evidence>
<evidence type="ECO:0000259" key="13">
    <source>
        <dbReference type="PROSITE" id="PS50198"/>
    </source>
</evidence>
<evidence type="ECO:0000256" key="6">
    <source>
        <dbReference type="ARBA" id="ARBA00023136"/>
    </source>
</evidence>
<dbReference type="Pfam" id="PF13623">
    <property type="entry name" value="SurA_N_2"/>
    <property type="match status" value="1"/>
</dbReference>
<feature type="domain" description="PpiC" evidence="13">
    <location>
        <begin position="346"/>
        <end position="441"/>
    </location>
</feature>
<evidence type="ECO:0000256" key="4">
    <source>
        <dbReference type="ARBA" id="ARBA00022692"/>
    </source>
</evidence>
<dbReference type="SUPFAM" id="SSF54534">
    <property type="entry name" value="FKBP-like"/>
    <property type="match status" value="2"/>
</dbReference>
<dbReference type="InterPro" id="IPR023058">
    <property type="entry name" value="PPIase_PpiC_CS"/>
</dbReference>
<feature type="domain" description="PpiC" evidence="13">
    <location>
        <begin position="537"/>
        <end position="652"/>
    </location>
</feature>
<dbReference type="InterPro" id="IPR052029">
    <property type="entry name" value="PpiD_chaperone"/>
</dbReference>
<dbReference type="PANTHER" id="PTHR47529">
    <property type="entry name" value="PEPTIDYL-PROLYL CIS-TRANS ISOMERASE D"/>
    <property type="match status" value="1"/>
</dbReference>
<dbReference type="AlphaFoldDB" id="A0A9J6ZRY6"/>